<comment type="caution">
    <text evidence="2">The sequence shown here is derived from an EMBL/GenBank/DDBJ whole genome shotgun (WGS) entry which is preliminary data.</text>
</comment>
<gene>
    <name evidence="2" type="ORF">PLEPLA_LOCUS46394</name>
</gene>
<evidence type="ECO:0000256" key="1">
    <source>
        <dbReference type="SAM" id="MobiDB-lite"/>
    </source>
</evidence>
<evidence type="ECO:0000313" key="3">
    <source>
        <dbReference type="Proteomes" id="UP001153269"/>
    </source>
</evidence>
<name>A0A9N7ZE62_PLEPL</name>
<organism evidence="2 3">
    <name type="scientific">Pleuronectes platessa</name>
    <name type="common">European plaice</name>
    <dbReference type="NCBI Taxonomy" id="8262"/>
    <lineage>
        <taxon>Eukaryota</taxon>
        <taxon>Metazoa</taxon>
        <taxon>Chordata</taxon>
        <taxon>Craniata</taxon>
        <taxon>Vertebrata</taxon>
        <taxon>Euteleostomi</taxon>
        <taxon>Actinopterygii</taxon>
        <taxon>Neopterygii</taxon>
        <taxon>Teleostei</taxon>
        <taxon>Neoteleostei</taxon>
        <taxon>Acanthomorphata</taxon>
        <taxon>Carangaria</taxon>
        <taxon>Pleuronectiformes</taxon>
        <taxon>Pleuronectoidei</taxon>
        <taxon>Pleuronectidae</taxon>
        <taxon>Pleuronectes</taxon>
    </lineage>
</organism>
<proteinExistence type="predicted"/>
<reference evidence="2" key="1">
    <citation type="submission" date="2020-03" db="EMBL/GenBank/DDBJ databases">
        <authorList>
            <person name="Weist P."/>
        </authorList>
    </citation>
    <scope>NUCLEOTIDE SEQUENCE</scope>
</reference>
<evidence type="ECO:0000313" key="2">
    <source>
        <dbReference type="EMBL" id="CAB1458564.1"/>
    </source>
</evidence>
<accession>A0A9N7ZE62</accession>
<keyword evidence="3" id="KW-1185">Reference proteome</keyword>
<sequence>MCEETKDRADERRQIKARRSVIICSAARCFFGFQRQHPPAGVPAESQSPTLQEMLIGQTAAGASYRSNQAFISHLVPRDHADQNAAADPPATVQSGPFCLQHEREPGEEEGRRGVDAAD</sequence>
<feature type="region of interest" description="Disordered" evidence="1">
    <location>
        <begin position="81"/>
        <end position="119"/>
    </location>
</feature>
<feature type="compositionally biased region" description="Basic and acidic residues" evidence="1">
    <location>
        <begin position="101"/>
        <end position="119"/>
    </location>
</feature>
<dbReference type="EMBL" id="CADEAL010004393">
    <property type="protein sequence ID" value="CAB1458564.1"/>
    <property type="molecule type" value="Genomic_DNA"/>
</dbReference>
<dbReference type="AlphaFoldDB" id="A0A9N7ZE62"/>
<protein>
    <submittedName>
        <fullName evidence="2">Uncharacterized protein</fullName>
    </submittedName>
</protein>
<dbReference type="Proteomes" id="UP001153269">
    <property type="component" value="Unassembled WGS sequence"/>
</dbReference>